<evidence type="ECO:0000313" key="1">
    <source>
        <dbReference type="Proteomes" id="UP000695022"/>
    </source>
</evidence>
<accession>A0ABM1ECV4</accession>
<evidence type="ECO:0000313" key="2">
    <source>
        <dbReference type="RefSeq" id="XP_014670025.1"/>
    </source>
</evidence>
<keyword evidence="1" id="KW-1185">Reference proteome</keyword>
<name>A0ABM1ECV4_PRICU</name>
<proteinExistence type="predicted"/>
<dbReference type="InterPro" id="IPR052436">
    <property type="entry name" value="LTO1_adapter"/>
</dbReference>
<dbReference type="GeneID" id="106811021"/>
<gene>
    <name evidence="2" type="primary">LOC106811021</name>
</gene>
<protein>
    <submittedName>
        <fullName evidence="2">Oral cancer-overexpressed protein 1-like</fullName>
    </submittedName>
</protein>
<dbReference type="PANTHER" id="PTHR28532:SF1">
    <property type="entry name" value="ORAL CANCER OVEREXPRESSED 1"/>
    <property type="match status" value="1"/>
</dbReference>
<dbReference type="RefSeq" id="XP_014670025.1">
    <property type="nucleotide sequence ID" value="XM_014814539.1"/>
</dbReference>
<organism evidence="1 2">
    <name type="scientific">Priapulus caudatus</name>
    <name type="common">Priapulid worm</name>
    <dbReference type="NCBI Taxonomy" id="37621"/>
    <lineage>
        <taxon>Eukaryota</taxon>
        <taxon>Metazoa</taxon>
        <taxon>Ecdysozoa</taxon>
        <taxon>Scalidophora</taxon>
        <taxon>Priapulida</taxon>
        <taxon>Priapulimorpha</taxon>
        <taxon>Priapulimorphida</taxon>
        <taxon>Priapulidae</taxon>
        <taxon>Priapulus</taxon>
    </lineage>
</organism>
<sequence>MASPSAISATPAAPDINEIFDNILLGEDRSQQVGYSEGYQQGLAQGYRDGFTAGKKQGIIIGKKVGYIHGFAISYLTLFETISFDDEKDRSKHRRKIKALCDLIEMVDNFPLSDLQYDSFFEDLEKIRAKYKQVCSLLNVSCTIDDDEEPSYAF</sequence>
<dbReference type="Proteomes" id="UP000695022">
    <property type="component" value="Unplaced"/>
</dbReference>
<reference evidence="2" key="1">
    <citation type="submission" date="2025-08" db="UniProtKB">
        <authorList>
            <consortium name="RefSeq"/>
        </authorList>
    </citation>
    <scope>IDENTIFICATION</scope>
</reference>
<dbReference type="PANTHER" id="PTHR28532">
    <property type="entry name" value="GEO13458P1"/>
    <property type="match status" value="1"/>
</dbReference>